<evidence type="ECO:0000256" key="3">
    <source>
        <dbReference type="SAM" id="MobiDB-lite"/>
    </source>
</evidence>
<dbReference type="GO" id="GO:0005085">
    <property type="term" value="F:guanyl-nucleotide exchange factor activity"/>
    <property type="evidence" value="ECO:0007669"/>
    <property type="project" value="UniProtKB-UniRule"/>
</dbReference>
<dbReference type="Pfam" id="PF03759">
    <property type="entry name" value="PRONE"/>
    <property type="match status" value="1"/>
</dbReference>
<name>A0A7J0EFY4_9ERIC</name>
<dbReference type="Gene3D" id="1.20.58.2010">
    <property type="entry name" value="PRONE domain, subdomain 1"/>
    <property type="match status" value="1"/>
</dbReference>
<evidence type="ECO:0000313" key="5">
    <source>
        <dbReference type="EMBL" id="GFY85378.1"/>
    </source>
</evidence>
<keyword evidence="1 2" id="KW-0344">Guanine-nucleotide releasing factor</keyword>
<organism evidence="5 6">
    <name type="scientific">Actinidia rufa</name>
    <dbReference type="NCBI Taxonomy" id="165716"/>
    <lineage>
        <taxon>Eukaryota</taxon>
        <taxon>Viridiplantae</taxon>
        <taxon>Streptophyta</taxon>
        <taxon>Embryophyta</taxon>
        <taxon>Tracheophyta</taxon>
        <taxon>Spermatophyta</taxon>
        <taxon>Magnoliopsida</taxon>
        <taxon>eudicotyledons</taxon>
        <taxon>Gunneridae</taxon>
        <taxon>Pentapetalae</taxon>
        <taxon>asterids</taxon>
        <taxon>Ericales</taxon>
        <taxon>Actinidiaceae</taxon>
        <taxon>Actinidia</taxon>
    </lineage>
</organism>
<feature type="region of interest" description="Disordered" evidence="3">
    <location>
        <begin position="505"/>
        <end position="528"/>
    </location>
</feature>
<evidence type="ECO:0000256" key="2">
    <source>
        <dbReference type="PROSITE-ProRule" id="PRU00663"/>
    </source>
</evidence>
<dbReference type="PANTHER" id="PTHR33101:SF6">
    <property type="entry name" value="ROP GUANINE NUCLEOTIDE EXCHANGE FACTOR 1"/>
    <property type="match status" value="1"/>
</dbReference>
<keyword evidence="6" id="KW-1185">Reference proteome</keyword>
<dbReference type="OrthoDB" id="1053009at2759"/>
<reference evidence="5 6" key="1">
    <citation type="submission" date="2019-07" db="EMBL/GenBank/DDBJ databases">
        <title>De Novo Assembly of kiwifruit Actinidia rufa.</title>
        <authorList>
            <person name="Sugita-Konishi S."/>
            <person name="Sato K."/>
            <person name="Mori E."/>
            <person name="Abe Y."/>
            <person name="Kisaki G."/>
            <person name="Hamano K."/>
            <person name="Suezawa K."/>
            <person name="Otani M."/>
            <person name="Fukuda T."/>
            <person name="Manabe T."/>
            <person name="Gomi K."/>
            <person name="Tabuchi M."/>
            <person name="Akimitsu K."/>
            <person name="Kataoka I."/>
        </authorList>
    </citation>
    <scope>NUCLEOTIDE SEQUENCE [LARGE SCALE GENOMIC DNA]</scope>
    <source>
        <strain evidence="6">cv. Fuchu</strain>
    </source>
</reference>
<feature type="region of interest" description="Disordered" evidence="3">
    <location>
        <begin position="85"/>
        <end position="216"/>
    </location>
</feature>
<dbReference type="InterPro" id="IPR005512">
    <property type="entry name" value="PRONE_dom"/>
</dbReference>
<feature type="compositionally biased region" description="Polar residues" evidence="3">
    <location>
        <begin position="516"/>
        <end position="528"/>
    </location>
</feature>
<dbReference type="AlphaFoldDB" id="A0A7J0EFY4"/>
<dbReference type="InterPro" id="IPR038937">
    <property type="entry name" value="RopGEF"/>
</dbReference>
<comment type="caution">
    <text evidence="5">The sequence shown here is derived from an EMBL/GenBank/DDBJ whole genome shotgun (WGS) entry which is preliminary data.</text>
</comment>
<feature type="compositionally biased region" description="Pro residues" evidence="3">
    <location>
        <begin position="163"/>
        <end position="174"/>
    </location>
</feature>
<sequence>MCSPPPQESPDTSHVADLSPETTHASRSRFENRRKPPPPATVSTHGQYLSSPHHPGSPFVPFPSPERDHFFLPIFVIFTGNHHCKPPSTKSPPRLQPPPMCSPPLQESPDTSHVADLSPEPTHASRSRFENRRKSPPASHRIRSRPVPFKSHHPGTTFGRNLQPPPMCSPPPQESPDTSHVADLPPEPTHASRSRFENCRKSPPPDTVSTHGQYLSSPHLPGSPFLPFPSPKRHHSILPIFVIFTGNHHREPPSATIAGLHPLPLSSDRARPAVFSLLIRRPDRPLRHSPPPTIGGHSLGRFRSALWQQLQLERRYERIGELEFDSLLAWPLARRLANVKSCFPALLVMLPVVATQVSVMFRFSLYFHEFVEIDLMKGKFAKLLLGEDMSGGGKGVCTALAISNVITNLYATVFGELWRLEPFALQKKAMWCREMVWLLCVSDSIVELVPSIQQFPGGGTHEVMATRPRSDLYMNLPALKKLDAMLVSVFVGFQDTEKWLPCPKVPPKGYQRTRGRSGSSAGTARTRY</sequence>
<evidence type="ECO:0000256" key="1">
    <source>
        <dbReference type="ARBA" id="ARBA00022658"/>
    </source>
</evidence>
<feature type="compositionally biased region" description="Polar residues" evidence="3">
    <location>
        <begin position="41"/>
        <end position="50"/>
    </location>
</feature>
<dbReference type="Proteomes" id="UP000585474">
    <property type="component" value="Unassembled WGS sequence"/>
</dbReference>
<feature type="domain" description="PRONE" evidence="4">
    <location>
        <begin position="363"/>
        <end position="528"/>
    </location>
</feature>
<feature type="region of interest" description="Disordered" evidence="3">
    <location>
        <begin position="1"/>
        <end position="61"/>
    </location>
</feature>
<gene>
    <name evidence="5" type="ORF">Acr_04g0001160</name>
</gene>
<dbReference type="PROSITE" id="PS51334">
    <property type="entry name" value="PRONE"/>
    <property type="match status" value="1"/>
</dbReference>
<dbReference type="PANTHER" id="PTHR33101">
    <property type="entry name" value="ROP GUANINE NUCLEOTIDE EXCHANGE FACTOR 1"/>
    <property type="match status" value="1"/>
</dbReference>
<protein>
    <submittedName>
        <fullName evidence="5">Rho guanyl-nucleotide exchange factor 1</fullName>
    </submittedName>
</protein>
<proteinExistence type="predicted"/>
<dbReference type="EMBL" id="BJWL01000004">
    <property type="protein sequence ID" value="GFY85378.1"/>
    <property type="molecule type" value="Genomic_DNA"/>
</dbReference>
<accession>A0A7J0EFY4</accession>
<evidence type="ECO:0000259" key="4">
    <source>
        <dbReference type="PROSITE" id="PS51334"/>
    </source>
</evidence>
<evidence type="ECO:0000313" key="6">
    <source>
        <dbReference type="Proteomes" id="UP000585474"/>
    </source>
</evidence>